<sequence>MMSIFAPNLYLCAYHLRKDDTEGETHPLWSNCDRLLSPLTDTQVTPHLHREGENRILLLPPQKQISFTPHKFPDIPEMEGFIQPVQIPEDSYGVFFNIGYDDRKPANTVEIPVLEQFNPQQILPFPPSKYFLGQTLLLTLNLPPENQDLKGAKLTELANQCYQALFSQNNSPSRLGELFGSPIFEYGNPGKVDESPHVLIWLFRDEMADRNLSKCFQPSFDLFFYRHKITKAFQDSREVYQQLKQYYLSLDPTLDKIQIQIDAAQPDPQDNTYLQILKTQLKQLSADSLIYDRLLRKLKDFLNTITINLNNYNDKIEQICAILGTDKEELSFWRYFGEQTAPQFQRQIEADLSYFEQGTGLISQAVASIRAIVEIDQAQCDRTWQRWEKKRDKRQQELLKQAEEKATAAQERQKELNEDLQDQIEAVGVGIAAGAIMASSSGLITQPWGFPSRDRLLLPPHPFIIALAISSLFSVGAWWLTKKKIERKRNQDSSLPKSINPKT</sequence>
<feature type="coiled-coil region" evidence="1">
    <location>
        <begin position="392"/>
        <end position="426"/>
    </location>
</feature>
<evidence type="ECO:0000313" key="3">
    <source>
        <dbReference type="EMBL" id="XCM35117.1"/>
    </source>
</evidence>
<gene>
    <name evidence="3" type="ORF">ABWT76_003772</name>
</gene>
<keyword evidence="1" id="KW-0175">Coiled coil</keyword>
<keyword evidence="2" id="KW-0812">Transmembrane</keyword>
<reference evidence="3" key="1">
    <citation type="submission" date="2024-07" db="EMBL/GenBank/DDBJ databases">
        <authorList>
            <person name="Kim Y.J."/>
            <person name="Jeong J.Y."/>
        </authorList>
    </citation>
    <scope>NUCLEOTIDE SEQUENCE</scope>
    <source>
        <strain evidence="3">GIHE-MW2</strain>
    </source>
</reference>
<accession>A0AAU8J8G2</accession>
<evidence type="ECO:0000256" key="2">
    <source>
        <dbReference type="SAM" id="Phobius"/>
    </source>
</evidence>
<dbReference type="EMBL" id="CP159837">
    <property type="protein sequence ID" value="XCM35117.1"/>
    <property type="molecule type" value="Genomic_DNA"/>
</dbReference>
<keyword evidence="2" id="KW-0472">Membrane</keyword>
<evidence type="ECO:0000256" key="1">
    <source>
        <dbReference type="SAM" id="Coils"/>
    </source>
</evidence>
<dbReference type="AlphaFoldDB" id="A0AAU8J8G2"/>
<name>A0AAU8J8G2_9CYAN</name>
<feature type="transmembrane region" description="Helical" evidence="2">
    <location>
        <begin position="463"/>
        <end position="481"/>
    </location>
</feature>
<proteinExistence type="predicted"/>
<keyword evidence="2" id="KW-1133">Transmembrane helix</keyword>
<organism evidence="3">
    <name type="scientific">Planktothricoides raciborskii GIHE-MW2</name>
    <dbReference type="NCBI Taxonomy" id="2792601"/>
    <lineage>
        <taxon>Bacteria</taxon>
        <taxon>Bacillati</taxon>
        <taxon>Cyanobacteriota</taxon>
        <taxon>Cyanophyceae</taxon>
        <taxon>Oscillatoriophycideae</taxon>
        <taxon>Oscillatoriales</taxon>
        <taxon>Oscillatoriaceae</taxon>
        <taxon>Planktothricoides</taxon>
    </lineage>
</organism>
<protein>
    <submittedName>
        <fullName evidence="3">Uncharacterized protein</fullName>
    </submittedName>
</protein>